<dbReference type="InterPro" id="IPR042089">
    <property type="entry name" value="Peptidase_M13_dom_2"/>
</dbReference>
<keyword evidence="10" id="KW-0378">Hydrolase</keyword>
<keyword evidence="22" id="KW-1185">Reference proteome</keyword>
<keyword evidence="6" id="KW-0813">Transport</keyword>
<feature type="transmembrane region" description="Helical" evidence="18">
    <location>
        <begin position="372"/>
        <end position="389"/>
    </location>
</feature>
<accession>A0AAN9TLJ9</accession>
<evidence type="ECO:0000256" key="3">
    <source>
        <dbReference type="ARBA" id="ARBA00004401"/>
    </source>
</evidence>
<dbReference type="GO" id="GO:0006857">
    <property type="term" value="P:oligopeptide transport"/>
    <property type="evidence" value="ECO:0007669"/>
    <property type="project" value="InterPro"/>
</dbReference>
<feature type="domain" description="Peptidase M13 C-terminal" evidence="19">
    <location>
        <begin position="1189"/>
        <end position="1392"/>
    </location>
</feature>
<dbReference type="PROSITE" id="PS01022">
    <property type="entry name" value="PTR2_1"/>
    <property type="match status" value="1"/>
</dbReference>
<feature type="transmembrane region" description="Helical" evidence="18">
    <location>
        <begin position="211"/>
        <end position="231"/>
    </location>
</feature>
<evidence type="ECO:0000256" key="8">
    <source>
        <dbReference type="ARBA" id="ARBA00022692"/>
    </source>
</evidence>
<dbReference type="InterPro" id="IPR000718">
    <property type="entry name" value="Peptidase_M13"/>
</dbReference>
<dbReference type="PANTHER" id="PTHR11733">
    <property type="entry name" value="ZINC METALLOPROTEASE FAMILY M13 NEPRILYSIN-RELATED"/>
    <property type="match status" value="1"/>
</dbReference>
<evidence type="ECO:0000256" key="6">
    <source>
        <dbReference type="ARBA" id="ARBA00022448"/>
    </source>
</evidence>
<keyword evidence="11" id="KW-0862">Zinc</keyword>
<organism evidence="21 22">
    <name type="scientific">Parthenolecanium corni</name>
    <dbReference type="NCBI Taxonomy" id="536013"/>
    <lineage>
        <taxon>Eukaryota</taxon>
        <taxon>Metazoa</taxon>
        <taxon>Ecdysozoa</taxon>
        <taxon>Arthropoda</taxon>
        <taxon>Hexapoda</taxon>
        <taxon>Insecta</taxon>
        <taxon>Pterygota</taxon>
        <taxon>Neoptera</taxon>
        <taxon>Paraneoptera</taxon>
        <taxon>Hemiptera</taxon>
        <taxon>Sternorrhyncha</taxon>
        <taxon>Coccoidea</taxon>
        <taxon>Coccidae</taxon>
        <taxon>Parthenolecanium</taxon>
    </lineage>
</organism>
<feature type="transmembrane region" description="Helical" evidence="18">
    <location>
        <begin position="77"/>
        <end position="97"/>
    </location>
</feature>
<dbReference type="GO" id="GO:0046872">
    <property type="term" value="F:metal ion binding"/>
    <property type="evidence" value="ECO:0007669"/>
    <property type="project" value="UniProtKB-KW"/>
</dbReference>
<dbReference type="CDD" id="cd08662">
    <property type="entry name" value="M13"/>
    <property type="match status" value="1"/>
</dbReference>
<feature type="transmembrane region" description="Helical" evidence="18">
    <location>
        <begin position="176"/>
        <end position="199"/>
    </location>
</feature>
<feature type="domain" description="Peptidase M13 N-terminal" evidence="20">
    <location>
        <begin position="760"/>
        <end position="899"/>
    </location>
</feature>
<dbReference type="EMBL" id="JBBCAQ010000037">
    <property type="protein sequence ID" value="KAK7574501.1"/>
    <property type="molecule type" value="Genomic_DNA"/>
</dbReference>
<dbReference type="InterPro" id="IPR018497">
    <property type="entry name" value="Peptidase_M13_C"/>
</dbReference>
<dbReference type="Gene3D" id="1.10.1380.10">
    <property type="entry name" value="Neutral endopeptidase , domain2"/>
    <property type="match status" value="1"/>
</dbReference>
<evidence type="ECO:0000256" key="5">
    <source>
        <dbReference type="ARBA" id="ARBA00007357"/>
    </source>
</evidence>
<comment type="cofactor">
    <cofactor evidence="1">
        <name>Zn(2+)</name>
        <dbReference type="ChEBI" id="CHEBI:29105"/>
    </cofactor>
</comment>
<comment type="subcellular location">
    <subcellularLocation>
        <location evidence="3">Cell membrane</location>
        <topology evidence="3">Single-pass type II membrane protein</topology>
    </subcellularLocation>
    <subcellularLocation>
        <location evidence="2">Membrane</location>
        <topology evidence="2">Multi-pass membrane protein</topology>
    </subcellularLocation>
</comment>
<dbReference type="InterPro" id="IPR024079">
    <property type="entry name" value="MetalloPept_cat_dom_sf"/>
</dbReference>
<dbReference type="GO" id="GO:0015031">
    <property type="term" value="P:protein transport"/>
    <property type="evidence" value="ECO:0007669"/>
    <property type="project" value="UniProtKB-KW"/>
</dbReference>
<dbReference type="GO" id="GO:0004222">
    <property type="term" value="F:metalloendopeptidase activity"/>
    <property type="evidence" value="ECO:0007669"/>
    <property type="project" value="InterPro"/>
</dbReference>
<keyword evidence="13" id="KW-0653">Protein transport</keyword>
<dbReference type="PRINTS" id="PR00786">
    <property type="entry name" value="NEPRILYSIN"/>
</dbReference>
<dbReference type="Gene3D" id="1.20.1250.20">
    <property type="entry name" value="MFS general substrate transporter like domains"/>
    <property type="match status" value="2"/>
</dbReference>
<evidence type="ECO:0000256" key="18">
    <source>
        <dbReference type="SAM" id="Phobius"/>
    </source>
</evidence>
<feature type="transmembrane region" description="Helical" evidence="18">
    <location>
        <begin position="673"/>
        <end position="692"/>
    </location>
</feature>
<evidence type="ECO:0000256" key="12">
    <source>
        <dbReference type="ARBA" id="ARBA00022856"/>
    </source>
</evidence>
<dbReference type="Pfam" id="PF05649">
    <property type="entry name" value="Peptidase_M13_N"/>
    <property type="match status" value="2"/>
</dbReference>
<dbReference type="PANTHER" id="PTHR11733:SF237">
    <property type="entry name" value="NEPRILYSIN-LIKE 4"/>
    <property type="match status" value="1"/>
</dbReference>
<evidence type="ECO:0000256" key="2">
    <source>
        <dbReference type="ARBA" id="ARBA00004141"/>
    </source>
</evidence>
<dbReference type="SUPFAM" id="SSF103473">
    <property type="entry name" value="MFS general substrate transporter"/>
    <property type="match status" value="1"/>
</dbReference>
<evidence type="ECO:0000256" key="4">
    <source>
        <dbReference type="ARBA" id="ARBA00005982"/>
    </source>
</evidence>
<keyword evidence="7" id="KW-0645">Protease</keyword>
<dbReference type="FunFam" id="1.20.1250.20:FF:000049">
    <property type="entry name" value="Solute carrier family 15 member 2"/>
    <property type="match status" value="1"/>
</dbReference>
<evidence type="ECO:0000256" key="15">
    <source>
        <dbReference type="ARBA" id="ARBA00023049"/>
    </source>
</evidence>
<feature type="transmembrane region" description="Helical" evidence="18">
    <location>
        <begin position="641"/>
        <end position="661"/>
    </location>
</feature>
<dbReference type="Gene3D" id="3.40.390.10">
    <property type="entry name" value="Collagenase (Catalytic Domain)"/>
    <property type="match status" value="1"/>
</dbReference>
<dbReference type="GO" id="GO:0005886">
    <property type="term" value="C:plasma membrane"/>
    <property type="evidence" value="ECO:0007669"/>
    <property type="project" value="UniProtKB-SubCell"/>
</dbReference>
<dbReference type="InterPro" id="IPR008753">
    <property type="entry name" value="Peptidase_M13_N"/>
</dbReference>
<evidence type="ECO:0000256" key="11">
    <source>
        <dbReference type="ARBA" id="ARBA00022833"/>
    </source>
</evidence>
<evidence type="ECO:0000256" key="9">
    <source>
        <dbReference type="ARBA" id="ARBA00022723"/>
    </source>
</evidence>
<dbReference type="InterPro" id="IPR000109">
    <property type="entry name" value="POT_fam"/>
</dbReference>
<feature type="transmembrane region" description="Helical" evidence="18">
    <location>
        <begin position="291"/>
        <end position="309"/>
    </location>
</feature>
<keyword evidence="8 18" id="KW-0812">Transmembrane</keyword>
<keyword evidence="9" id="KW-0479">Metal-binding</keyword>
<keyword evidence="14 18" id="KW-1133">Transmembrane helix</keyword>
<comment type="similarity">
    <text evidence="5">Belongs to the peptidase M13 family.</text>
</comment>
<evidence type="ECO:0000256" key="13">
    <source>
        <dbReference type="ARBA" id="ARBA00022927"/>
    </source>
</evidence>
<proteinExistence type="inferred from homology"/>
<keyword evidence="15" id="KW-0482">Metalloprotease</keyword>
<dbReference type="Pfam" id="PF01431">
    <property type="entry name" value="Peptidase_M13"/>
    <property type="match status" value="1"/>
</dbReference>
<dbReference type="SUPFAM" id="SSF55486">
    <property type="entry name" value="Metalloproteases ('zincins'), catalytic domain"/>
    <property type="match status" value="1"/>
</dbReference>
<keyword evidence="12" id="KW-0571">Peptide transport</keyword>
<comment type="caution">
    <text evidence="21">The sequence shown here is derived from an EMBL/GenBank/DDBJ whole genome shotgun (WGS) entry which is preliminary data.</text>
</comment>
<evidence type="ECO:0000259" key="20">
    <source>
        <dbReference type="Pfam" id="PF05649"/>
    </source>
</evidence>
<feature type="transmembrane region" description="Helical" evidence="18">
    <location>
        <begin position="109"/>
        <end position="130"/>
    </location>
</feature>
<feature type="transmembrane region" description="Helical" evidence="18">
    <location>
        <begin position="339"/>
        <end position="360"/>
    </location>
</feature>
<feature type="transmembrane region" description="Helical" evidence="18">
    <location>
        <begin position="136"/>
        <end position="156"/>
    </location>
</feature>
<sequence>MTRRYSSRTKVPLLVTSHINYLSVDGVYIPFTNIRYPKSVFFIISNEFCERFSYYGMRTVLALYLTNYLRYDADTSTVLYHAFTMLCYFFPLIGAIIADSYLGKFRTIFYLSIIYAVGNIVLSLGAIPVISIPHRAISLLGLFFIAFGTGGIKPCVSSFGGDQFVLPQQSLQLQQFFSFFYFSINSGSMISTFLTPVLRNDVKCFGENNCFSLAFGVPAILMIVSVAIFVAGKPLYRIKQPEENIIVTFTSCVYRALRNKIKGINSAEKRSHWLEYANDKFSKNQISDFQAVLNVAYLFIPMPLFWALFDQQGSRWTFQATNMDGRILGFTIKPDQMQVVNPVLILAFIPLFELFIYPALKTIGVKRPLQKLVIGGFLAALSFVLSAVVESKVQESYGVLSVSGEAQLRIFNDLDCGVTLNPSIENVSYIPPLSPLELLHIQSKGSKRFNTTFSIDSTCPYKLNNIESSLTVSEKKIVSYFVSQTQNSLAILRPTTFEDLNKNGDGEAKIRVFYGSSLDNVQFVTLQNADNPQKAPVFSQLMSSNSETDFVLISPGNYNLVSNSTIILSNIVINPGEVDMILLRQTSAVTTAKLINMVPPNKVHMLWQLPQLVMITAGEIMYSITGLEFSFTQSPPSMKSLLSAGWLLTCAFGNLIVVIISELKFFNSQVYEFLLFAGLMAVDMIFLILLSMKYSYVNYSDSREDSPELKHNSVDPNVSQMTSMSSLRLKYSYSQTTCTKPECIIAANRLLEGMNSSADPCENFYEYVCGNWKHSHVALGDVNSWFIERSKFEEDEIENILKEKHSALDPKPVAQMKEFYKMCMDINSLNSTGLQPLYEVLDLLELPRMLPQPGISNDFNLAKVLAMSKRLLNLDIFIQSSTHFNSTSNKTFLVISPASPPKFSSVRLKEKLFKLKTVSLDDYLVHQIRYMTVVMREFTPGVNIDDISREAIKIILFDAQLKWFSWQDYVSTLIHGTNVSLQMNDTILVRNYKYFKVLGVNLMNLKQINFQRYVWWKIIDALGLHTTDQIRSHKFIFYEHVYNGITKYSRSLDCILFVRSTFQEVISYVFVKRNDVSNSAIKIKKIMSGIKNSLKQMIKNSVWMDSYTKEINVKKVDNAKVFIGYSEKCLNFTWLWEKFEKVDIIPNNFMSSLMNIHSVQTSRIINFINNSYDSFMEKDCSLVHRNGLNGHYLRDLNSIFISLGILQYPFFIDGVKSLNYGAVGFILGHELMHGFDNEGINFDWNGNERKLWNDNMTKAFNEQSKCFINQYQQYYIIDNKTIDGTRTLPENIADNEGLRAAFYAYEHYVAENGAELALPAFENFSHQQLLFMSFANTYCVKENEFFQKHYMIDVHSPHNSRIIGTLSNMPEFAKSWNCQPNVPMNPSNKCSLW</sequence>
<dbReference type="Proteomes" id="UP001367676">
    <property type="component" value="Unassembled WGS sequence"/>
</dbReference>
<keyword evidence="16 18" id="KW-0472">Membrane</keyword>
<evidence type="ECO:0000256" key="10">
    <source>
        <dbReference type="ARBA" id="ARBA00022801"/>
    </source>
</evidence>
<feature type="domain" description="Peptidase M13 N-terminal" evidence="20">
    <location>
        <begin position="959"/>
        <end position="1125"/>
    </location>
</feature>
<reference evidence="21 22" key="1">
    <citation type="submission" date="2024-03" db="EMBL/GenBank/DDBJ databases">
        <title>Adaptation during the transition from Ophiocordyceps entomopathogen to insect associate is accompanied by gene loss and intensified selection.</title>
        <authorList>
            <person name="Ward C.M."/>
            <person name="Onetto C.A."/>
            <person name="Borneman A.R."/>
        </authorList>
    </citation>
    <scope>NUCLEOTIDE SEQUENCE [LARGE SCALE GENOMIC DNA]</scope>
    <source>
        <strain evidence="21">AWRI1</strain>
        <tissue evidence="21">Single Adult Female</tissue>
    </source>
</reference>
<dbReference type="InterPro" id="IPR018456">
    <property type="entry name" value="PTR2_symporter_CS"/>
</dbReference>
<evidence type="ECO:0000256" key="14">
    <source>
        <dbReference type="ARBA" id="ARBA00022989"/>
    </source>
</evidence>
<dbReference type="InterPro" id="IPR036259">
    <property type="entry name" value="MFS_trans_sf"/>
</dbReference>
<dbReference type="GO" id="GO:0022857">
    <property type="term" value="F:transmembrane transporter activity"/>
    <property type="evidence" value="ECO:0007669"/>
    <property type="project" value="InterPro"/>
</dbReference>
<evidence type="ECO:0000256" key="17">
    <source>
        <dbReference type="ARBA" id="ARBA00078114"/>
    </source>
</evidence>
<dbReference type="Pfam" id="PF00854">
    <property type="entry name" value="PTR2"/>
    <property type="match status" value="2"/>
</dbReference>
<evidence type="ECO:0000256" key="16">
    <source>
        <dbReference type="ARBA" id="ARBA00023136"/>
    </source>
</evidence>
<gene>
    <name evidence="21" type="ORF">V9T40_011692</name>
</gene>
<evidence type="ECO:0000313" key="21">
    <source>
        <dbReference type="EMBL" id="KAK7574501.1"/>
    </source>
</evidence>
<evidence type="ECO:0000256" key="1">
    <source>
        <dbReference type="ARBA" id="ARBA00001947"/>
    </source>
</evidence>
<evidence type="ECO:0000313" key="22">
    <source>
        <dbReference type="Proteomes" id="UP001367676"/>
    </source>
</evidence>
<dbReference type="GO" id="GO:0016485">
    <property type="term" value="P:protein processing"/>
    <property type="evidence" value="ECO:0007669"/>
    <property type="project" value="TreeGrafter"/>
</dbReference>
<evidence type="ECO:0000256" key="7">
    <source>
        <dbReference type="ARBA" id="ARBA00022670"/>
    </source>
</evidence>
<dbReference type="PROSITE" id="PS51885">
    <property type="entry name" value="NEPRILYSIN"/>
    <property type="match status" value="1"/>
</dbReference>
<comment type="similarity">
    <text evidence="4">Belongs to the major facilitator superfamily. Proton-dependent oligopeptide transporter (POT/PTR) (TC 2.A.17) family.</text>
</comment>
<protein>
    <recommendedName>
        <fullName evidence="17">Oligopeptide transporter 1</fullName>
    </recommendedName>
</protein>
<name>A0AAN9TLJ9_9HEMI</name>
<evidence type="ECO:0000259" key="19">
    <source>
        <dbReference type="Pfam" id="PF01431"/>
    </source>
</evidence>
<dbReference type="CDD" id="cd17347">
    <property type="entry name" value="MFS_SLC15A1_2_like"/>
    <property type="match status" value="1"/>
</dbReference>